<dbReference type="EMBL" id="FLRB01000015">
    <property type="protein sequence ID" value="SBT22111.1"/>
    <property type="molecule type" value="Genomic_DNA"/>
</dbReference>
<name>A0A1C3JP00_9GAMM</name>
<evidence type="ECO:0000313" key="2">
    <source>
        <dbReference type="EMBL" id="SBT22111.1"/>
    </source>
</evidence>
<organism evidence="1 4">
    <name type="scientific">Marinomonas gallaica</name>
    <dbReference type="NCBI Taxonomy" id="1806667"/>
    <lineage>
        <taxon>Bacteria</taxon>
        <taxon>Pseudomonadati</taxon>
        <taxon>Pseudomonadota</taxon>
        <taxon>Gammaproteobacteria</taxon>
        <taxon>Oceanospirillales</taxon>
        <taxon>Oceanospirillaceae</taxon>
        <taxon>Marinomonas</taxon>
    </lineage>
</organism>
<evidence type="ECO:0000313" key="4">
    <source>
        <dbReference type="Proteomes" id="UP000092871"/>
    </source>
</evidence>
<evidence type="ECO:0000313" key="1">
    <source>
        <dbReference type="EMBL" id="SBT16938.1"/>
    </source>
</evidence>
<dbReference type="AlphaFoldDB" id="A0A1C3JP00"/>
<reference evidence="1 4" key="2">
    <citation type="submission" date="2016-06" db="EMBL/GenBank/DDBJ databases">
        <authorList>
            <person name="Kjaerup R.B."/>
            <person name="Dalgaard T.S."/>
            <person name="Juul-Madsen H.R."/>
        </authorList>
    </citation>
    <scope>NUCLEOTIDE SEQUENCE [LARGE SCALE GENOMIC DNA]</scope>
    <source>
        <strain evidence="1 4">CECT 5115</strain>
    </source>
</reference>
<keyword evidence="3" id="KW-1185">Reference proteome</keyword>
<proteinExistence type="predicted"/>
<dbReference type="Proteomes" id="UP000092871">
    <property type="component" value="Unassembled WGS sequence"/>
</dbReference>
<dbReference type="EMBL" id="FLRA01000005">
    <property type="protein sequence ID" value="SBT16938.1"/>
    <property type="molecule type" value="Genomic_DNA"/>
</dbReference>
<gene>
    <name evidence="1" type="ORF">MGA5115_01024</name>
    <name evidence="2" type="ORF">MGA5116_02724</name>
</gene>
<sequence length="79" mass="9025">MLSVKNCFCFSRFKESAFLLHESNALIGFLSAYLSLDSPRNAVATYGTYTLRIPNRLSEDDSNAEYFSRAIQYQHSFLS</sequence>
<evidence type="ECO:0000313" key="3">
    <source>
        <dbReference type="Proteomes" id="UP000092840"/>
    </source>
</evidence>
<dbReference type="Proteomes" id="UP000092840">
    <property type="component" value="Unassembled WGS sequence"/>
</dbReference>
<protein>
    <submittedName>
        <fullName evidence="1">Uncharacterized protein</fullName>
    </submittedName>
</protein>
<accession>A0A1C3JP00</accession>
<reference evidence="2 3" key="1">
    <citation type="submission" date="2016-06" db="EMBL/GenBank/DDBJ databases">
        <authorList>
            <person name="Rodrigo-Torres L."/>
            <person name="Arahal D.R."/>
        </authorList>
    </citation>
    <scope>NUCLEOTIDE SEQUENCE [LARGE SCALE GENOMIC DNA]</scope>
    <source>
        <strain evidence="2 3">CECT 5116</strain>
    </source>
</reference>